<dbReference type="GO" id="GO:0043565">
    <property type="term" value="F:sequence-specific DNA binding"/>
    <property type="evidence" value="ECO:0007669"/>
    <property type="project" value="InterPro"/>
</dbReference>
<keyword evidence="8" id="KW-1185">Reference proteome</keyword>
<feature type="domain" description="HTH araC/xylS-type" evidence="5">
    <location>
        <begin position="419"/>
        <end position="517"/>
    </location>
</feature>
<dbReference type="SUPFAM" id="SSF46689">
    <property type="entry name" value="Homeodomain-like"/>
    <property type="match status" value="2"/>
</dbReference>
<keyword evidence="4" id="KW-0597">Phosphoprotein</keyword>
<gene>
    <name evidence="7" type="ORF">FCL54_04550</name>
</gene>
<feature type="domain" description="Response regulatory" evidence="6">
    <location>
        <begin position="3"/>
        <end position="120"/>
    </location>
</feature>
<dbReference type="InterPro" id="IPR011006">
    <property type="entry name" value="CheY-like_superfamily"/>
</dbReference>
<evidence type="ECO:0000313" key="7">
    <source>
        <dbReference type="EMBL" id="TLS38414.1"/>
    </source>
</evidence>
<dbReference type="CDD" id="cd17536">
    <property type="entry name" value="REC_YesN-like"/>
    <property type="match status" value="1"/>
</dbReference>
<keyword evidence="3" id="KW-0804">Transcription</keyword>
<evidence type="ECO:0000259" key="6">
    <source>
        <dbReference type="PROSITE" id="PS50110"/>
    </source>
</evidence>
<dbReference type="OrthoDB" id="9794370at2"/>
<dbReference type="PRINTS" id="PR00032">
    <property type="entry name" value="HTHARAC"/>
</dbReference>
<keyword evidence="2" id="KW-0238">DNA-binding</keyword>
<evidence type="ECO:0000259" key="5">
    <source>
        <dbReference type="PROSITE" id="PS01124"/>
    </source>
</evidence>
<dbReference type="InterPro" id="IPR018062">
    <property type="entry name" value="HTH_AraC-typ_CS"/>
</dbReference>
<dbReference type="PANTHER" id="PTHR43280:SF28">
    <property type="entry name" value="HTH-TYPE TRANSCRIPTIONAL ACTIVATOR RHAS"/>
    <property type="match status" value="1"/>
</dbReference>
<dbReference type="AlphaFoldDB" id="A0A5R9FCY4"/>
<dbReference type="PANTHER" id="PTHR43280">
    <property type="entry name" value="ARAC-FAMILY TRANSCRIPTIONAL REGULATOR"/>
    <property type="match status" value="1"/>
</dbReference>
<dbReference type="InterPro" id="IPR001789">
    <property type="entry name" value="Sig_transdc_resp-reg_receiver"/>
</dbReference>
<dbReference type="InterPro" id="IPR009057">
    <property type="entry name" value="Homeodomain-like_sf"/>
</dbReference>
<dbReference type="GO" id="GO:0000160">
    <property type="term" value="P:phosphorelay signal transduction system"/>
    <property type="evidence" value="ECO:0007669"/>
    <property type="project" value="InterPro"/>
</dbReference>
<keyword evidence="1" id="KW-0805">Transcription regulation</keyword>
<dbReference type="Proteomes" id="UP000308230">
    <property type="component" value="Unassembled WGS sequence"/>
</dbReference>
<reference evidence="7 8" key="1">
    <citation type="submission" date="2019-04" db="EMBL/GenBank/DDBJ databases">
        <title>Bacillus caeni sp. nov., a bacterium isolated from mangrove sediment.</title>
        <authorList>
            <person name="Huang H."/>
            <person name="Mo K."/>
            <person name="Hu Y."/>
        </authorList>
    </citation>
    <scope>NUCLEOTIDE SEQUENCE [LARGE SCALE GENOMIC DNA]</scope>
    <source>
        <strain evidence="7 8">HB172195</strain>
    </source>
</reference>
<name>A0A5R9FCY4_9BACL</name>
<dbReference type="Pfam" id="PF00072">
    <property type="entry name" value="Response_reg"/>
    <property type="match status" value="1"/>
</dbReference>
<dbReference type="Gene3D" id="1.10.10.60">
    <property type="entry name" value="Homeodomain-like"/>
    <property type="match status" value="2"/>
</dbReference>
<dbReference type="Pfam" id="PF17853">
    <property type="entry name" value="GGDEF_2"/>
    <property type="match status" value="1"/>
</dbReference>
<evidence type="ECO:0000313" key="8">
    <source>
        <dbReference type="Proteomes" id="UP000308230"/>
    </source>
</evidence>
<evidence type="ECO:0000256" key="1">
    <source>
        <dbReference type="ARBA" id="ARBA00023015"/>
    </source>
</evidence>
<dbReference type="RefSeq" id="WP_138123671.1">
    <property type="nucleotide sequence ID" value="NZ_SWLG01000003.1"/>
</dbReference>
<organism evidence="7 8">
    <name type="scientific">Exobacillus caeni</name>
    <dbReference type="NCBI Taxonomy" id="2574798"/>
    <lineage>
        <taxon>Bacteria</taxon>
        <taxon>Bacillati</taxon>
        <taxon>Bacillota</taxon>
        <taxon>Bacilli</taxon>
        <taxon>Bacillales</taxon>
        <taxon>Guptibacillaceae</taxon>
        <taxon>Exobacillus</taxon>
    </lineage>
</organism>
<proteinExistence type="predicted"/>
<accession>A0A5R9FCY4</accession>
<dbReference type="GO" id="GO:0003700">
    <property type="term" value="F:DNA-binding transcription factor activity"/>
    <property type="evidence" value="ECO:0007669"/>
    <property type="project" value="InterPro"/>
</dbReference>
<dbReference type="Pfam" id="PF12833">
    <property type="entry name" value="HTH_18"/>
    <property type="match status" value="1"/>
</dbReference>
<feature type="modified residue" description="4-aspartylphosphate" evidence="4">
    <location>
        <position position="55"/>
    </location>
</feature>
<dbReference type="InterPro" id="IPR018060">
    <property type="entry name" value="HTH_AraC"/>
</dbReference>
<evidence type="ECO:0000256" key="3">
    <source>
        <dbReference type="ARBA" id="ARBA00023163"/>
    </source>
</evidence>
<dbReference type="PROSITE" id="PS00041">
    <property type="entry name" value="HTH_ARAC_FAMILY_1"/>
    <property type="match status" value="1"/>
</dbReference>
<dbReference type="PROSITE" id="PS01124">
    <property type="entry name" value="HTH_ARAC_FAMILY_2"/>
    <property type="match status" value="1"/>
</dbReference>
<evidence type="ECO:0000256" key="2">
    <source>
        <dbReference type="ARBA" id="ARBA00023125"/>
    </source>
</evidence>
<dbReference type="SMART" id="SM00448">
    <property type="entry name" value="REC"/>
    <property type="match status" value="1"/>
</dbReference>
<dbReference type="SMART" id="SM00342">
    <property type="entry name" value="HTH_ARAC"/>
    <property type="match status" value="1"/>
</dbReference>
<comment type="caution">
    <text evidence="7">The sequence shown here is derived from an EMBL/GenBank/DDBJ whole genome shotgun (WGS) entry which is preliminary data.</text>
</comment>
<evidence type="ECO:0000256" key="4">
    <source>
        <dbReference type="PROSITE-ProRule" id="PRU00169"/>
    </source>
</evidence>
<dbReference type="SUPFAM" id="SSF52172">
    <property type="entry name" value="CheY-like"/>
    <property type="match status" value="1"/>
</dbReference>
<dbReference type="EMBL" id="SWLG01000003">
    <property type="protein sequence ID" value="TLS38414.1"/>
    <property type="molecule type" value="Genomic_DNA"/>
</dbReference>
<dbReference type="PROSITE" id="PS50110">
    <property type="entry name" value="RESPONSE_REGULATORY"/>
    <property type="match status" value="1"/>
</dbReference>
<dbReference type="Gene3D" id="3.40.50.2300">
    <property type="match status" value="1"/>
</dbReference>
<sequence length="520" mass="60929">MLRIMVVDDERIEREALKMIIKREIDDAEIVGEAGNGRQAIDIANERKPDLILMDIKMPGIDGVEAVKEIKKRQPRSRFIMISAFNTFEYAKEVMQQGVKEYLLKPSKKQEVVDAILRVKKEIIEERREYNDKQKLEQRFNKALHFMQSEWSISLLVDHVQELDLNEWGELLEIEIKCGYAFVVELKEDTDKEAFLQWLKGFVDEHSPDASLLSPNHDEKLPVFFLTDKIDGNDKNDFKAHILPFIRNLIYHCEQDFRFRPHIGIGMPYDSVHQISKSYYEALHALERMDPDEQVTYLFSTEESAKQNASMLSFQKEKNMLETIKNGDLSSAMQKFEFYLNDLSEDASVDLEKFAFSLNEFFIIATRMINDLGIPIDRFTPFESDVSKQELENKSVQLLRQIVEKIQTWRLVQAKGKLENASEYIRDNYEKSLTLETVANYVDLSPYYLSKLFKEKKGITFIDYLTEIRIEKAKDFMLDPEVSLKEICFKVGYKDPNYFSRVFKKKVGKSPKQFRTVLQP</sequence>
<protein>
    <submittedName>
        <fullName evidence="7">Response regulator</fullName>
    </submittedName>
</protein>
<dbReference type="InterPro" id="IPR020449">
    <property type="entry name" value="Tscrpt_reg_AraC-type_HTH"/>
</dbReference>
<dbReference type="InterPro" id="IPR041522">
    <property type="entry name" value="CdaR_GGDEF"/>
</dbReference>